<organism evidence="4 5">
    <name type="scientific">Potamilus streckersoni</name>
    <dbReference type="NCBI Taxonomy" id="2493646"/>
    <lineage>
        <taxon>Eukaryota</taxon>
        <taxon>Metazoa</taxon>
        <taxon>Spiralia</taxon>
        <taxon>Lophotrochozoa</taxon>
        <taxon>Mollusca</taxon>
        <taxon>Bivalvia</taxon>
        <taxon>Autobranchia</taxon>
        <taxon>Heteroconchia</taxon>
        <taxon>Palaeoheterodonta</taxon>
        <taxon>Unionida</taxon>
        <taxon>Unionoidea</taxon>
        <taxon>Unionidae</taxon>
        <taxon>Ambleminae</taxon>
        <taxon>Lampsilini</taxon>
        <taxon>Potamilus</taxon>
    </lineage>
</organism>
<dbReference type="InterPro" id="IPR036034">
    <property type="entry name" value="PDZ_sf"/>
</dbReference>
<gene>
    <name evidence="4" type="ORF">CHS0354_000567</name>
</gene>
<dbReference type="InterPro" id="IPR005151">
    <property type="entry name" value="Tail-specific_protease"/>
</dbReference>
<dbReference type="GO" id="GO:0008236">
    <property type="term" value="F:serine-type peptidase activity"/>
    <property type="evidence" value="ECO:0007669"/>
    <property type="project" value="InterPro"/>
</dbReference>
<dbReference type="Gene3D" id="3.40.50.150">
    <property type="entry name" value="Vaccinia Virus protein VP39"/>
    <property type="match status" value="1"/>
</dbReference>
<dbReference type="InterPro" id="IPR041613">
    <property type="entry name" value="Pept_S41_N"/>
</dbReference>
<dbReference type="InterPro" id="IPR001478">
    <property type="entry name" value="PDZ"/>
</dbReference>
<dbReference type="SMART" id="SM00228">
    <property type="entry name" value="PDZ"/>
    <property type="match status" value="1"/>
</dbReference>
<proteinExistence type="predicted"/>
<dbReference type="InterPro" id="IPR041489">
    <property type="entry name" value="PDZ_6"/>
</dbReference>
<reference evidence="4" key="1">
    <citation type="journal article" date="2021" name="Genome Biol. Evol.">
        <title>A High-Quality Reference Genome for a Parasitic Bivalve with Doubly Uniparental Inheritance (Bivalvia: Unionida).</title>
        <authorList>
            <person name="Smith C.H."/>
        </authorList>
    </citation>
    <scope>NUCLEOTIDE SEQUENCE</scope>
    <source>
        <strain evidence="4">CHS0354</strain>
    </source>
</reference>
<dbReference type="GO" id="GO:0007165">
    <property type="term" value="P:signal transduction"/>
    <property type="evidence" value="ECO:0007669"/>
    <property type="project" value="TreeGrafter"/>
</dbReference>
<dbReference type="GO" id="GO:0004175">
    <property type="term" value="F:endopeptidase activity"/>
    <property type="evidence" value="ECO:0007669"/>
    <property type="project" value="TreeGrafter"/>
</dbReference>
<dbReference type="PANTHER" id="PTHR32060">
    <property type="entry name" value="TAIL-SPECIFIC PROTEASE"/>
    <property type="match status" value="1"/>
</dbReference>
<dbReference type="SMART" id="SM00245">
    <property type="entry name" value="TSPc"/>
    <property type="match status" value="1"/>
</dbReference>
<dbReference type="PRINTS" id="PR00508">
    <property type="entry name" value="S21N4MTFRASE"/>
</dbReference>
<dbReference type="AlphaFoldDB" id="A0AAE0W8E5"/>
<name>A0AAE0W8E5_9BIVA</name>
<dbReference type="InterPro" id="IPR001091">
    <property type="entry name" value="RM_Methyltransferase"/>
</dbReference>
<keyword evidence="1" id="KW-0489">Methyltransferase</keyword>
<dbReference type="Pfam" id="PF03572">
    <property type="entry name" value="Peptidase_S41"/>
    <property type="match status" value="1"/>
</dbReference>
<dbReference type="Pfam" id="PF17820">
    <property type="entry name" value="PDZ_6"/>
    <property type="match status" value="1"/>
</dbReference>
<dbReference type="GO" id="GO:0008170">
    <property type="term" value="F:N-methyltransferase activity"/>
    <property type="evidence" value="ECO:0007669"/>
    <property type="project" value="InterPro"/>
</dbReference>
<dbReference type="InterPro" id="IPR029045">
    <property type="entry name" value="ClpP/crotonase-like_dom_sf"/>
</dbReference>
<dbReference type="Pfam" id="PF01555">
    <property type="entry name" value="N6_N4_Mtase"/>
    <property type="match status" value="1"/>
</dbReference>
<evidence type="ECO:0000313" key="5">
    <source>
        <dbReference type="Proteomes" id="UP001195483"/>
    </source>
</evidence>
<evidence type="ECO:0000259" key="3">
    <source>
        <dbReference type="PROSITE" id="PS50106"/>
    </source>
</evidence>
<dbReference type="Gene3D" id="3.30.750.170">
    <property type="match status" value="1"/>
</dbReference>
<evidence type="ECO:0000256" key="2">
    <source>
        <dbReference type="ARBA" id="ARBA00022679"/>
    </source>
</evidence>
<keyword evidence="5" id="KW-1185">Reference proteome</keyword>
<dbReference type="SUPFAM" id="SSF53335">
    <property type="entry name" value="S-adenosyl-L-methionine-dependent methyltransferases"/>
    <property type="match status" value="1"/>
</dbReference>
<evidence type="ECO:0000256" key="1">
    <source>
        <dbReference type="ARBA" id="ARBA00022603"/>
    </source>
</evidence>
<dbReference type="SUPFAM" id="SSF52096">
    <property type="entry name" value="ClpP/crotonase"/>
    <property type="match status" value="1"/>
</dbReference>
<dbReference type="Pfam" id="PF18294">
    <property type="entry name" value="Pept_S41_N"/>
    <property type="match status" value="1"/>
</dbReference>
<keyword evidence="2" id="KW-0808">Transferase</keyword>
<comment type="caution">
    <text evidence="4">The sequence shown here is derived from an EMBL/GenBank/DDBJ whole genome shotgun (WGS) entry which is preliminary data.</text>
</comment>
<reference evidence="4" key="2">
    <citation type="journal article" date="2021" name="Genome Biol. Evol.">
        <title>Developing a high-quality reference genome for a parasitic bivalve with doubly uniparental inheritance (Bivalvia: Unionida).</title>
        <authorList>
            <person name="Smith C.H."/>
        </authorList>
    </citation>
    <scope>NUCLEOTIDE SEQUENCE</scope>
    <source>
        <strain evidence="4">CHS0354</strain>
        <tissue evidence="4">Mantle</tissue>
    </source>
</reference>
<reference evidence="4" key="3">
    <citation type="submission" date="2023-05" db="EMBL/GenBank/DDBJ databases">
        <authorList>
            <person name="Smith C.H."/>
        </authorList>
    </citation>
    <scope>NUCLEOTIDE SEQUENCE</scope>
    <source>
        <strain evidence="4">CHS0354</strain>
        <tissue evidence="4">Mantle</tissue>
    </source>
</reference>
<dbReference type="GO" id="GO:0006508">
    <property type="term" value="P:proteolysis"/>
    <property type="evidence" value="ECO:0007669"/>
    <property type="project" value="InterPro"/>
</dbReference>
<dbReference type="Proteomes" id="UP001195483">
    <property type="component" value="Unassembled WGS sequence"/>
</dbReference>
<feature type="domain" description="PDZ" evidence="3">
    <location>
        <begin position="379"/>
        <end position="432"/>
    </location>
</feature>
<dbReference type="Gene3D" id="3.90.226.10">
    <property type="entry name" value="2-enoyl-CoA Hydratase, Chain A, domain 1"/>
    <property type="match status" value="1"/>
</dbReference>
<dbReference type="Gene3D" id="2.30.42.10">
    <property type="match status" value="1"/>
</dbReference>
<dbReference type="PANTHER" id="PTHR32060:SF30">
    <property type="entry name" value="CARBOXY-TERMINAL PROCESSING PROTEASE CTPA"/>
    <property type="match status" value="1"/>
</dbReference>
<accession>A0AAE0W8E5</accession>
<dbReference type="SUPFAM" id="SSF50156">
    <property type="entry name" value="PDZ domain-like"/>
    <property type="match status" value="1"/>
</dbReference>
<sequence>MTFADPPFNLKKGYNSYNDSLKLQEYLNWCEAWITEMVRITKPTGSIFLHNIPKWLIYYASFLNKQADFKHWISWDAPTAPMGKSLQPGHYGILFYAKDASQLKYYEIRHPHKRARKTKILAKDYGGKKSMLHPFGPLVSDVWTDIHRIKHNKFRDEHPCQLPIHLLERIILMSTDENDIVLDPFNGTGTSAIAAKRLGRQYIGFDLDEGYVRMTQEKLECERTISKVGDCWVSFYLNEVVTLRNNDWNYLREFYYIPNRVEEIDNKPIALKTKVSVQIPLEGLVIADELCKHCESVAPKNENSGGNDLVDYKGINQFMLDKLRDVYLWSSSVSSSQTAKNVNPNEFLSSVVPTKDRYSFVIEWQKWQDLINGSTSGHGFSAGFFNDSKGKSLYVVMVYPNSLAETAGMKRGDKIVSINGKNSTETENISDELSLNSVNRFVIERPNSERVTMNIGKSQFQIPSVFFKTVFTESVTRKKVGYLLYNTFLNKQDGQLEAAFEYFESSGVNELIIDLRYNGGGYVEEAVEFGSWIVPSYYLDGTKVFVKVVFNERYKSDNAEGLLIRRETLGLSRVFILTSEGSASASELLLNGLKPYVTVLQIGTTTYGKPVGSSSYDYNREYSFFPVTFAYQNANGNGNFFYGIYPDHVVAQPVPSMSIGNEDEALIAPALYYIRNGRFPSTATHLQDNQTFELQQLNARLFTNEFEKMRGTF</sequence>
<dbReference type="CDD" id="cd07561">
    <property type="entry name" value="Peptidase_S41_CPP_like"/>
    <property type="match status" value="1"/>
</dbReference>
<protein>
    <recommendedName>
        <fullName evidence="3">PDZ domain-containing protein</fullName>
    </recommendedName>
</protein>
<dbReference type="InterPro" id="IPR002941">
    <property type="entry name" value="DNA_methylase_N4/N6"/>
</dbReference>
<dbReference type="GO" id="GO:0003677">
    <property type="term" value="F:DNA binding"/>
    <property type="evidence" value="ECO:0007669"/>
    <property type="project" value="InterPro"/>
</dbReference>
<dbReference type="InterPro" id="IPR029063">
    <property type="entry name" value="SAM-dependent_MTases_sf"/>
</dbReference>
<dbReference type="GO" id="GO:0032259">
    <property type="term" value="P:methylation"/>
    <property type="evidence" value="ECO:0007669"/>
    <property type="project" value="UniProtKB-KW"/>
</dbReference>
<dbReference type="PROSITE" id="PS50106">
    <property type="entry name" value="PDZ"/>
    <property type="match status" value="1"/>
</dbReference>
<dbReference type="EMBL" id="JAEAOA010000085">
    <property type="protein sequence ID" value="KAK3604904.1"/>
    <property type="molecule type" value="Genomic_DNA"/>
</dbReference>
<evidence type="ECO:0000313" key="4">
    <source>
        <dbReference type="EMBL" id="KAK3604904.1"/>
    </source>
</evidence>